<evidence type="ECO:0000256" key="3">
    <source>
        <dbReference type="ARBA" id="ARBA00022989"/>
    </source>
</evidence>
<dbReference type="InterPro" id="IPR011701">
    <property type="entry name" value="MFS"/>
</dbReference>
<feature type="transmembrane region" description="Helical" evidence="5">
    <location>
        <begin position="449"/>
        <end position="467"/>
    </location>
</feature>
<feature type="transmembrane region" description="Helical" evidence="5">
    <location>
        <begin position="126"/>
        <end position="148"/>
    </location>
</feature>
<evidence type="ECO:0000256" key="1">
    <source>
        <dbReference type="ARBA" id="ARBA00004141"/>
    </source>
</evidence>
<feature type="transmembrane region" description="Helical" evidence="5">
    <location>
        <begin position="380"/>
        <end position="402"/>
    </location>
</feature>
<dbReference type="InterPro" id="IPR036259">
    <property type="entry name" value="MFS_trans_sf"/>
</dbReference>
<dbReference type="Proteomes" id="UP000494106">
    <property type="component" value="Unassembled WGS sequence"/>
</dbReference>
<feature type="transmembrane region" description="Helical" evidence="5">
    <location>
        <begin position="318"/>
        <end position="343"/>
    </location>
</feature>
<accession>A0A8S1BPB1</accession>
<proteinExistence type="predicted"/>
<evidence type="ECO:0000256" key="5">
    <source>
        <dbReference type="SAM" id="Phobius"/>
    </source>
</evidence>
<feature type="transmembrane region" description="Helical" evidence="5">
    <location>
        <begin position="355"/>
        <end position="374"/>
    </location>
</feature>
<dbReference type="InterPro" id="IPR050382">
    <property type="entry name" value="MFS_Na/Anion_cotransporter"/>
</dbReference>
<dbReference type="GO" id="GO:0006820">
    <property type="term" value="P:monoatomic anion transport"/>
    <property type="evidence" value="ECO:0007669"/>
    <property type="project" value="TreeGrafter"/>
</dbReference>
<dbReference type="FunFam" id="1.20.1250.20:FF:000532">
    <property type="entry name" value="SLC (SoLute Carrier) homolog"/>
    <property type="match status" value="1"/>
</dbReference>
<feature type="domain" description="Major facilitator superfamily (MFS) profile" evidence="6">
    <location>
        <begin position="44"/>
        <end position="473"/>
    </location>
</feature>
<keyword evidence="8" id="KW-1185">Reference proteome</keyword>
<name>A0A8S1BPB1_ARCPL</name>
<organism evidence="7 8">
    <name type="scientific">Arctia plantaginis</name>
    <name type="common">Wood tiger moth</name>
    <name type="synonym">Phalaena plantaginis</name>
    <dbReference type="NCBI Taxonomy" id="874455"/>
    <lineage>
        <taxon>Eukaryota</taxon>
        <taxon>Metazoa</taxon>
        <taxon>Ecdysozoa</taxon>
        <taxon>Arthropoda</taxon>
        <taxon>Hexapoda</taxon>
        <taxon>Insecta</taxon>
        <taxon>Pterygota</taxon>
        <taxon>Neoptera</taxon>
        <taxon>Endopterygota</taxon>
        <taxon>Lepidoptera</taxon>
        <taxon>Glossata</taxon>
        <taxon>Ditrysia</taxon>
        <taxon>Noctuoidea</taxon>
        <taxon>Erebidae</taxon>
        <taxon>Arctiinae</taxon>
        <taxon>Arctia</taxon>
    </lineage>
</organism>
<dbReference type="EMBL" id="CADEBC010000858">
    <property type="protein sequence ID" value="CAB3261010.1"/>
    <property type="molecule type" value="Genomic_DNA"/>
</dbReference>
<dbReference type="OrthoDB" id="2985014at2759"/>
<dbReference type="GO" id="GO:0016020">
    <property type="term" value="C:membrane"/>
    <property type="evidence" value="ECO:0007669"/>
    <property type="project" value="UniProtKB-SubCell"/>
</dbReference>
<keyword evidence="4 5" id="KW-0472">Membrane</keyword>
<feature type="transmembrane region" description="Helical" evidence="5">
    <location>
        <begin position="188"/>
        <end position="210"/>
    </location>
</feature>
<gene>
    <name evidence="7" type="ORF">APLA_LOCUS17611</name>
</gene>
<evidence type="ECO:0000256" key="2">
    <source>
        <dbReference type="ARBA" id="ARBA00022692"/>
    </source>
</evidence>
<dbReference type="Pfam" id="PF07690">
    <property type="entry name" value="MFS_1"/>
    <property type="match status" value="1"/>
</dbReference>
<feature type="transmembrane region" description="Helical" evidence="5">
    <location>
        <begin position="414"/>
        <end position="437"/>
    </location>
</feature>
<dbReference type="PANTHER" id="PTHR11662:SF280">
    <property type="entry name" value="FI21844P1-RELATED"/>
    <property type="match status" value="1"/>
</dbReference>
<comment type="subcellular location">
    <subcellularLocation>
        <location evidence="1">Membrane</location>
        <topology evidence="1">Multi-pass membrane protein</topology>
    </subcellularLocation>
</comment>
<evidence type="ECO:0000313" key="8">
    <source>
        <dbReference type="Proteomes" id="UP000494106"/>
    </source>
</evidence>
<comment type="caution">
    <text evidence="7">The sequence shown here is derived from an EMBL/GenBank/DDBJ whole genome shotgun (WGS) entry which is preliminary data.</text>
</comment>
<feature type="transmembrane region" description="Helical" evidence="5">
    <location>
        <begin position="100"/>
        <end position="120"/>
    </location>
</feature>
<feature type="transmembrane region" description="Helical" evidence="5">
    <location>
        <begin position="280"/>
        <end position="298"/>
    </location>
</feature>
<evidence type="ECO:0000259" key="6">
    <source>
        <dbReference type="PROSITE" id="PS50850"/>
    </source>
</evidence>
<dbReference type="Gene3D" id="1.20.1250.20">
    <property type="entry name" value="MFS general substrate transporter like domains"/>
    <property type="match status" value="2"/>
</dbReference>
<protein>
    <recommendedName>
        <fullName evidence="6">Major facilitator superfamily (MFS) profile domain-containing protein</fullName>
    </recommendedName>
</protein>
<dbReference type="PROSITE" id="PS50850">
    <property type="entry name" value="MFS"/>
    <property type="match status" value="1"/>
</dbReference>
<reference evidence="7 8" key="1">
    <citation type="submission" date="2020-04" db="EMBL/GenBank/DDBJ databases">
        <authorList>
            <person name="Wallbank WR R."/>
            <person name="Pardo Diaz C."/>
            <person name="Kozak K."/>
            <person name="Martin S."/>
            <person name="Jiggins C."/>
            <person name="Moest M."/>
            <person name="Warren A I."/>
            <person name="Byers J.R.P. K."/>
            <person name="Montejo-Kovacevich G."/>
            <person name="Yen C E."/>
        </authorList>
    </citation>
    <scope>NUCLEOTIDE SEQUENCE [LARGE SCALE GENOMIC DNA]</scope>
</reference>
<sequence length="494" mass="55722">MDEDTSKIVSKNNFKDAGWGYRHQQCFILFCTYTIAYSMKSCMGVAVVAMTKYPHNENNTTDFEEQNTTTEFRREGFLNALILVPPYPIFSWNKKLQDTIIASFYWGYMILQLPAGYLVHRVGVKNLLTGAMATSFVILTVLPTAAYYGSWYCTVICRFTQGLSQACLIPGLHSALGKWAPHHERGRLGAFVYGGQAVGTLLGLPITGFISASPMGWPGIFRFYGILSGLMAVIIWFLLFDTPAKHPKISFLEQKYIEDDIKPKDRIPVPWLKILRHKGVYAIIFAQIAGAWGHLTLYSEVPAYMDKVMKVNIKANGVLTALPFLAMWLANFFFSWLTDWLIIKNIMSVTNTRKFANSLGYFPAGIGLIALAYVPRNIYFVETLLVLICVFKISAHCGYLVNHMDISPNFAGPLISLSNFVSHMGTSLSPIVIAHILTDAEDKYLWRHVFFLTAGIYFTMNTIYLLFGTGERAEWDDPKVEQEVIEENLTMINA</sequence>
<dbReference type="InterPro" id="IPR020846">
    <property type="entry name" value="MFS_dom"/>
</dbReference>
<keyword evidence="2 5" id="KW-0812">Transmembrane</keyword>
<dbReference type="AlphaFoldDB" id="A0A8S1BPB1"/>
<keyword evidence="3 5" id="KW-1133">Transmembrane helix</keyword>
<dbReference type="SUPFAM" id="SSF103473">
    <property type="entry name" value="MFS general substrate transporter"/>
    <property type="match status" value="1"/>
</dbReference>
<feature type="transmembrane region" description="Helical" evidence="5">
    <location>
        <begin position="222"/>
        <end position="240"/>
    </location>
</feature>
<dbReference type="GO" id="GO:0022857">
    <property type="term" value="F:transmembrane transporter activity"/>
    <property type="evidence" value="ECO:0007669"/>
    <property type="project" value="InterPro"/>
</dbReference>
<evidence type="ECO:0000256" key="4">
    <source>
        <dbReference type="ARBA" id="ARBA00023136"/>
    </source>
</evidence>
<dbReference type="PANTHER" id="PTHR11662">
    <property type="entry name" value="SOLUTE CARRIER FAMILY 17"/>
    <property type="match status" value="1"/>
</dbReference>
<evidence type="ECO:0000313" key="7">
    <source>
        <dbReference type="EMBL" id="CAB3261010.1"/>
    </source>
</evidence>